<name>A0A9D1K1P5_9FIRM</name>
<dbReference type="Gene3D" id="2.40.30.200">
    <property type="match status" value="1"/>
</dbReference>
<sequence>MNDWFIWNGARCTEYGMHVLELPPPTIPAERVTFTNVPGRPGSLTMLEGEDVYEDLVLTAQCVLPDPTKIPAIAAWLRGSGTVTFANRQGGFYYARVVNQIPFEKILRGNPHRSFAVNFRCKPFWYADAEDPVTLTQSGTFVSNPGSVYSEPVITVYGSGSITLMVGMIIVELEGISGSITLDSQLQEAYSGVTSLNSAMSGDFPKLLPGNNAVSWTGNVTKVDIQPNWRYL</sequence>
<organism evidence="1 2">
    <name type="scientific">Candidatus Caccousia stercoris</name>
    <dbReference type="NCBI Taxonomy" id="2840723"/>
    <lineage>
        <taxon>Bacteria</taxon>
        <taxon>Bacillati</taxon>
        <taxon>Bacillota</taxon>
        <taxon>Clostridia</taxon>
        <taxon>Eubacteriales</taxon>
        <taxon>Oscillospiraceae</taxon>
        <taxon>Oscillospiraceae incertae sedis</taxon>
        <taxon>Candidatus Caccousia</taxon>
    </lineage>
</organism>
<dbReference type="EMBL" id="DVJM01000084">
    <property type="protein sequence ID" value="HIS78606.1"/>
    <property type="molecule type" value="Genomic_DNA"/>
</dbReference>
<dbReference type="Proteomes" id="UP000824141">
    <property type="component" value="Unassembled WGS sequence"/>
</dbReference>
<reference evidence="1" key="1">
    <citation type="submission" date="2020-10" db="EMBL/GenBank/DDBJ databases">
        <authorList>
            <person name="Gilroy R."/>
        </authorList>
    </citation>
    <scope>NUCLEOTIDE SEQUENCE</scope>
    <source>
        <strain evidence="1">6086</strain>
    </source>
</reference>
<comment type="caution">
    <text evidence="1">The sequence shown here is derived from an EMBL/GenBank/DDBJ whole genome shotgun (WGS) entry which is preliminary data.</text>
</comment>
<proteinExistence type="predicted"/>
<accession>A0A9D1K1P5</accession>
<reference evidence="1" key="2">
    <citation type="journal article" date="2021" name="PeerJ">
        <title>Extensive microbial diversity within the chicken gut microbiome revealed by metagenomics and culture.</title>
        <authorList>
            <person name="Gilroy R."/>
            <person name="Ravi A."/>
            <person name="Getino M."/>
            <person name="Pursley I."/>
            <person name="Horton D.L."/>
            <person name="Alikhan N.F."/>
            <person name="Baker D."/>
            <person name="Gharbi K."/>
            <person name="Hall N."/>
            <person name="Watson M."/>
            <person name="Adriaenssens E.M."/>
            <person name="Foster-Nyarko E."/>
            <person name="Jarju S."/>
            <person name="Secka A."/>
            <person name="Antonio M."/>
            <person name="Oren A."/>
            <person name="Chaudhuri R.R."/>
            <person name="La Ragione R."/>
            <person name="Hildebrand F."/>
            <person name="Pallen M.J."/>
        </authorList>
    </citation>
    <scope>NUCLEOTIDE SEQUENCE</scope>
    <source>
        <strain evidence="1">6086</strain>
    </source>
</reference>
<gene>
    <name evidence="1" type="ORF">IAD03_04460</name>
</gene>
<evidence type="ECO:0000313" key="1">
    <source>
        <dbReference type="EMBL" id="HIS78606.1"/>
    </source>
</evidence>
<evidence type="ECO:0000313" key="2">
    <source>
        <dbReference type="Proteomes" id="UP000824141"/>
    </source>
</evidence>
<dbReference type="AlphaFoldDB" id="A0A9D1K1P5"/>
<protein>
    <submittedName>
        <fullName evidence="1">Phage tail protein</fullName>
    </submittedName>
</protein>